<dbReference type="AlphaFoldDB" id="A0A1Q5ZU27"/>
<organism evidence="1 2">
    <name type="scientific">Mucilaginibacter polytrichastri</name>
    <dbReference type="NCBI Taxonomy" id="1302689"/>
    <lineage>
        <taxon>Bacteria</taxon>
        <taxon>Pseudomonadati</taxon>
        <taxon>Bacteroidota</taxon>
        <taxon>Sphingobacteriia</taxon>
        <taxon>Sphingobacteriales</taxon>
        <taxon>Sphingobacteriaceae</taxon>
        <taxon>Mucilaginibacter</taxon>
    </lineage>
</organism>
<proteinExistence type="predicted"/>
<accession>A0A1Q5ZU27</accession>
<evidence type="ECO:0000313" key="2">
    <source>
        <dbReference type="Proteomes" id="UP000186720"/>
    </source>
</evidence>
<sequence length="39" mass="4415">MFTVSVYYKIKPACTSAVSNYQRVTVENNPTKPIVTIHN</sequence>
<gene>
    <name evidence="1" type="ORF">RG47T_0632</name>
</gene>
<protein>
    <submittedName>
        <fullName evidence="1">Uncharacterized protein</fullName>
    </submittedName>
</protein>
<comment type="caution">
    <text evidence="1">The sequence shown here is derived from an EMBL/GenBank/DDBJ whole genome shotgun (WGS) entry which is preliminary data.</text>
</comment>
<dbReference type="EMBL" id="MPPL01000001">
    <property type="protein sequence ID" value="OKS85188.1"/>
    <property type="molecule type" value="Genomic_DNA"/>
</dbReference>
<keyword evidence="2" id="KW-1185">Reference proteome</keyword>
<reference evidence="1 2" key="1">
    <citation type="submission" date="2016-11" db="EMBL/GenBank/DDBJ databases">
        <title>Whole Genome Sequencing of Mucilaginibacter polytrichastri RG4-7(T) isolated from the moss sample.</title>
        <authorList>
            <person name="Li Y."/>
        </authorList>
    </citation>
    <scope>NUCLEOTIDE SEQUENCE [LARGE SCALE GENOMIC DNA]</scope>
    <source>
        <strain evidence="1 2">RG4-7</strain>
    </source>
</reference>
<evidence type="ECO:0000313" key="1">
    <source>
        <dbReference type="EMBL" id="OKS85188.1"/>
    </source>
</evidence>
<name>A0A1Q5ZU27_9SPHI</name>
<dbReference type="Proteomes" id="UP000186720">
    <property type="component" value="Unassembled WGS sequence"/>
</dbReference>